<name>A0ABY8F322_9HYPH</name>
<feature type="transmembrane region" description="Helical" evidence="7">
    <location>
        <begin position="172"/>
        <end position="190"/>
    </location>
</feature>
<keyword evidence="5 7" id="KW-1133">Transmembrane helix</keyword>
<dbReference type="Proteomes" id="UP001209803">
    <property type="component" value="Chromosome"/>
</dbReference>
<dbReference type="InterPro" id="IPR000515">
    <property type="entry name" value="MetI-like"/>
</dbReference>
<dbReference type="PROSITE" id="PS50928">
    <property type="entry name" value="ABC_TM1"/>
    <property type="match status" value="1"/>
</dbReference>
<evidence type="ECO:0000256" key="5">
    <source>
        <dbReference type="ARBA" id="ARBA00022989"/>
    </source>
</evidence>
<dbReference type="InterPro" id="IPR045621">
    <property type="entry name" value="BPD_transp_1_N"/>
</dbReference>
<accession>A0ABY8F322</accession>
<dbReference type="PANTHER" id="PTHR43163">
    <property type="entry name" value="DIPEPTIDE TRANSPORT SYSTEM PERMEASE PROTEIN DPPB-RELATED"/>
    <property type="match status" value="1"/>
</dbReference>
<reference evidence="9 10" key="1">
    <citation type="submission" date="2023-03" db="EMBL/GenBank/DDBJ databases">
        <title>Roseibium porphyridii sp. nov. and Roseibium rhodosorbium sp. nov. isolated from marine algae, Porphyridium cruentum and Rhodosorus marinus, respectively.</title>
        <authorList>
            <person name="Lee M.W."/>
            <person name="Choi B.J."/>
            <person name="Lee J.K."/>
            <person name="Choi D.G."/>
            <person name="Baek J.H."/>
            <person name="Bayburt H."/>
            <person name="Kim J.M."/>
            <person name="Han D.M."/>
            <person name="Kim K.H."/>
            <person name="Jeon C.O."/>
        </authorList>
    </citation>
    <scope>NUCLEOTIDE SEQUENCE [LARGE SCALE GENOMIC DNA]</scope>
    <source>
        <strain evidence="9 10">KMA01</strain>
    </source>
</reference>
<dbReference type="PANTHER" id="PTHR43163:SF6">
    <property type="entry name" value="DIPEPTIDE TRANSPORT SYSTEM PERMEASE PROTEIN DPPB-RELATED"/>
    <property type="match status" value="1"/>
</dbReference>
<feature type="domain" description="ABC transmembrane type-1" evidence="8">
    <location>
        <begin position="94"/>
        <end position="291"/>
    </location>
</feature>
<dbReference type="Pfam" id="PF19300">
    <property type="entry name" value="BPD_transp_1_N"/>
    <property type="match status" value="1"/>
</dbReference>
<sequence>MIQFILKRLFVALCVCVAVSAISFALMFLSGDPAIAIAGSGGRAEDAEAIRIAYGFDRPIPIQYLDWVWSAMRGDFGQSIYFNIPVSEVIGNRIGVTLKLGITAFLVALVIAVPLGIAAALKPNGLIDRMALVIAVTGQAIPSFWLGLMAIVVFGVWYGWVPISGAQKWQGYILPVLVLSYYAIPAMMRITRSGMIGVLGSEYVRAAIAKGLPQHRVILGHALRNAVLPLVSLAAVQLGLLLSGSIVIESVFALNGMGRLAWESLLRSDLPVVQAIILLLSLLYVVLTTAADIVNALLDPRLRGTS</sequence>
<evidence type="ECO:0000256" key="6">
    <source>
        <dbReference type="ARBA" id="ARBA00023136"/>
    </source>
</evidence>
<protein>
    <submittedName>
        <fullName evidence="9">ABC transporter permease</fullName>
    </submittedName>
</protein>
<dbReference type="RefSeq" id="WP_265680089.1">
    <property type="nucleotide sequence ID" value="NZ_CP120863.1"/>
</dbReference>
<organism evidence="9 10">
    <name type="scientific">Roseibium porphyridii</name>
    <dbReference type="NCBI Taxonomy" id="2866279"/>
    <lineage>
        <taxon>Bacteria</taxon>
        <taxon>Pseudomonadati</taxon>
        <taxon>Pseudomonadota</taxon>
        <taxon>Alphaproteobacteria</taxon>
        <taxon>Hyphomicrobiales</taxon>
        <taxon>Stappiaceae</taxon>
        <taxon>Roseibium</taxon>
    </lineage>
</organism>
<evidence type="ECO:0000313" key="10">
    <source>
        <dbReference type="Proteomes" id="UP001209803"/>
    </source>
</evidence>
<feature type="transmembrane region" description="Helical" evidence="7">
    <location>
        <begin position="133"/>
        <end position="160"/>
    </location>
</feature>
<feature type="transmembrane region" description="Helical" evidence="7">
    <location>
        <begin position="100"/>
        <end position="121"/>
    </location>
</feature>
<dbReference type="Pfam" id="PF00528">
    <property type="entry name" value="BPD_transp_1"/>
    <property type="match status" value="1"/>
</dbReference>
<evidence type="ECO:0000256" key="4">
    <source>
        <dbReference type="ARBA" id="ARBA00022692"/>
    </source>
</evidence>
<keyword evidence="2 7" id="KW-0813">Transport</keyword>
<dbReference type="CDD" id="cd06261">
    <property type="entry name" value="TM_PBP2"/>
    <property type="match status" value="1"/>
</dbReference>
<feature type="transmembrane region" description="Helical" evidence="7">
    <location>
        <begin position="272"/>
        <end position="298"/>
    </location>
</feature>
<evidence type="ECO:0000256" key="3">
    <source>
        <dbReference type="ARBA" id="ARBA00022475"/>
    </source>
</evidence>
<evidence type="ECO:0000313" key="9">
    <source>
        <dbReference type="EMBL" id="WFE89887.1"/>
    </source>
</evidence>
<gene>
    <name evidence="9" type="ORF">K1718_00605</name>
</gene>
<evidence type="ECO:0000259" key="8">
    <source>
        <dbReference type="PROSITE" id="PS50928"/>
    </source>
</evidence>
<proteinExistence type="inferred from homology"/>
<feature type="transmembrane region" description="Helical" evidence="7">
    <location>
        <begin position="226"/>
        <end position="252"/>
    </location>
</feature>
<comment type="similarity">
    <text evidence="7">Belongs to the binding-protein-dependent transport system permease family.</text>
</comment>
<evidence type="ECO:0000256" key="1">
    <source>
        <dbReference type="ARBA" id="ARBA00004651"/>
    </source>
</evidence>
<evidence type="ECO:0000256" key="7">
    <source>
        <dbReference type="RuleBase" id="RU363032"/>
    </source>
</evidence>
<keyword evidence="4 7" id="KW-0812">Transmembrane</keyword>
<dbReference type="SUPFAM" id="SSF161098">
    <property type="entry name" value="MetI-like"/>
    <property type="match status" value="1"/>
</dbReference>
<dbReference type="EMBL" id="CP120863">
    <property type="protein sequence ID" value="WFE89887.1"/>
    <property type="molecule type" value="Genomic_DNA"/>
</dbReference>
<keyword evidence="10" id="KW-1185">Reference proteome</keyword>
<keyword evidence="6 7" id="KW-0472">Membrane</keyword>
<dbReference type="Gene3D" id="1.10.3720.10">
    <property type="entry name" value="MetI-like"/>
    <property type="match status" value="1"/>
</dbReference>
<keyword evidence="3" id="KW-1003">Cell membrane</keyword>
<dbReference type="InterPro" id="IPR035906">
    <property type="entry name" value="MetI-like_sf"/>
</dbReference>
<comment type="subcellular location">
    <subcellularLocation>
        <location evidence="1 7">Cell membrane</location>
        <topology evidence="1 7">Multi-pass membrane protein</topology>
    </subcellularLocation>
</comment>
<evidence type="ECO:0000256" key="2">
    <source>
        <dbReference type="ARBA" id="ARBA00022448"/>
    </source>
</evidence>